<dbReference type="PROSITE" id="PS51257">
    <property type="entry name" value="PROKAR_LIPOPROTEIN"/>
    <property type="match status" value="1"/>
</dbReference>
<dbReference type="Proteomes" id="UP000094849">
    <property type="component" value="Unassembled WGS sequence"/>
</dbReference>
<dbReference type="Gene3D" id="1.25.40.10">
    <property type="entry name" value="Tetratricopeptide repeat domain"/>
    <property type="match status" value="1"/>
</dbReference>
<dbReference type="STRING" id="1818881.A3196_19250"/>
<dbReference type="AlphaFoldDB" id="A0A1E2UHU4"/>
<keyword evidence="1" id="KW-0175">Coiled coil</keyword>
<keyword evidence="3" id="KW-1185">Reference proteome</keyword>
<dbReference type="SUPFAM" id="SSF48452">
    <property type="entry name" value="TPR-like"/>
    <property type="match status" value="1"/>
</dbReference>
<accession>A0A1E2UHU4</accession>
<feature type="coiled-coil region" evidence="1">
    <location>
        <begin position="175"/>
        <end position="254"/>
    </location>
</feature>
<organism evidence="2 3">
    <name type="scientific">Candidatus Thiodiazotropha endoloripes</name>
    <dbReference type="NCBI Taxonomy" id="1818881"/>
    <lineage>
        <taxon>Bacteria</taxon>
        <taxon>Pseudomonadati</taxon>
        <taxon>Pseudomonadota</taxon>
        <taxon>Gammaproteobacteria</taxon>
        <taxon>Chromatiales</taxon>
        <taxon>Sedimenticolaceae</taxon>
        <taxon>Candidatus Thiodiazotropha</taxon>
    </lineage>
</organism>
<proteinExistence type="predicted"/>
<dbReference type="Pfam" id="PF13432">
    <property type="entry name" value="TPR_16"/>
    <property type="match status" value="1"/>
</dbReference>
<gene>
    <name evidence="2" type="ORF">A3196_19250</name>
</gene>
<evidence type="ECO:0000313" key="2">
    <source>
        <dbReference type="EMBL" id="ODB92908.1"/>
    </source>
</evidence>
<evidence type="ECO:0000256" key="1">
    <source>
        <dbReference type="SAM" id="Coils"/>
    </source>
</evidence>
<dbReference type="EMBL" id="LVJZ01000005">
    <property type="protein sequence ID" value="ODB92908.1"/>
    <property type="molecule type" value="Genomic_DNA"/>
</dbReference>
<evidence type="ECO:0000313" key="3">
    <source>
        <dbReference type="Proteomes" id="UP000094849"/>
    </source>
</evidence>
<protein>
    <submittedName>
        <fullName evidence="2">Uncharacterized protein</fullName>
    </submittedName>
</protein>
<comment type="caution">
    <text evidence="2">The sequence shown here is derived from an EMBL/GenBank/DDBJ whole genome shotgun (WGS) entry which is preliminary data.</text>
</comment>
<name>A0A1E2UHU4_9GAMM</name>
<reference evidence="2 3" key="1">
    <citation type="submission" date="2016-03" db="EMBL/GenBank/DDBJ databases">
        <title>Chemosynthetic sulphur-oxidizing symbionts of marine invertebrate animals are capable of nitrogen fixation.</title>
        <authorList>
            <person name="Petersen J.M."/>
            <person name="Kemper A."/>
            <person name="Gruber-Vodicka H."/>
            <person name="Cardini U."/>
            <person name="Geest Mvander."/>
            <person name="Kleiner M."/>
            <person name="Bulgheresi S."/>
            <person name="Fussmann M."/>
            <person name="Herbold C."/>
            <person name="Seah B.K.B."/>
            <person name="Antony C.Paul."/>
            <person name="Liu D."/>
            <person name="Belitz A."/>
            <person name="Weber M."/>
        </authorList>
    </citation>
    <scope>NUCLEOTIDE SEQUENCE [LARGE SCALE GENOMIC DNA]</scope>
    <source>
        <strain evidence="2">G_D</strain>
    </source>
</reference>
<sequence>MKSSLTLITVCICQLLLSGCQLLQTRETPAPVKDDSLEYSRQLVAKGRYSEAIHLLNQASVGKNNNQTYIQELKSLRGQQKIVEEELNDQLLISNTSALKNQLPILVKLTKSSDNPQYLQLLEQTQAQLQSMRLALSDCGWRHYKRNNALAKDCLSIALSLKLDESDQNLMDHLLKEQSKNKQALEKKEKSARQKRWKEKLDKRLAEANRLLESGQLRDAKHALQKILKDVPKNSRASEMLAKVNRQLQRYIDNLLSAGDRLYRDGEIESAKATWRAALALDPQDLRAREKIQRAQRVLNNLENLRKTN</sequence>
<dbReference type="InterPro" id="IPR011990">
    <property type="entry name" value="TPR-like_helical_dom_sf"/>
</dbReference>